<dbReference type="EMBL" id="CAJVQA010043345">
    <property type="protein sequence ID" value="CAG8815680.1"/>
    <property type="molecule type" value="Genomic_DNA"/>
</dbReference>
<protein>
    <submittedName>
        <fullName evidence="2">745_t:CDS:1</fullName>
    </submittedName>
</protein>
<reference evidence="2" key="1">
    <citation type="submission" date="2021-06" db="EMBL/GenBank/DDBJ databases">
        <authorList>
            <person name="Kallberg Y."/>
            <person name="Tangrot J."/>
            <person name="Rosling A."/>
        </authorList>
    </citation>
    <scope>NUCLEOTIDE SEQUENCE</scope>
    <source>
        <strain evidence="2">FL966</strain>
    </source>
</reference>
<sequence length="78" mass="8884">MKALKYNLVFITIIILLVILPTSFTQTINYSKTTYTEELYQNNLTTSPHVLYIRHYSGNEGAAVVHIGRINYSTNTTT</sequence>
<accession>A0A9N9PFB4</accession>
<evidence type="ECO:0000313" key="3">
    <source>
        <dbReference type="Proteomes" id="UP000789759"/>
    </source>
</evidence>
<feature type="signal peptide" evidence="1">
    <location>
        <begin position="1"/>
        <end position="25"/>
    </location>
</feature>
<feature type="non-terminal residue" evidence="2">
    <location>
        <position position="78"/>
    </location>
</feature>
<gene>
    <name evidence="2" type="ORF">CPELLU_LOCUS19163</name>
</gene>
<keyword evidence="1" id="KW-0732">Signal</keyword>
<keyword evidence="3" id="KW-1185">Reference proteome</keyword>
<name>A0A9N9PFB4_9GLOM</name>
<evidence type="ECO:0000256" key="1">
    <source>
        <dbReference type="SAM" id="SignalP"/>
    </source>
</evidence>
<dbReference type="Proteomes" id="UP000789759">
    <property type="component" value="Unassembled WGS sequence"/>
</dbReference>
<comment type="caution">
    <text evidence="2">The sequence shown here is derived from an EMBL/GenBank/DDBJ whole genome shotgun (WGS) entry which is preliminary data.</text>
</comment>
<feature type="chain" id="PRO_5040249086" evidence="1">
    <location>
        <begin position="26"/>
        <end position="78"/>
    </location>
</feature>
<evidence type="ECO:0000313" key="2">
    <source>
        <dbReference type="EMBL" id="CAG8815680.1"/>
    </source>
</evidence>
<dbReference type="AlphaFoldDB" id="A0A9N9PFB4"/>
<organism evidence="2 3">
    <name type="scientific">Cetraspora pellucida</name>
    <dbReference type="NCBI Taxonomy" id="1433469"/>
    <lineage>
        <taxon>Eukaryota</taxon>
        <taxon>Fungi</taxon>
        <taxon>Fungi incertae sedis</taxon>
        <taxon>Mucoromycota</taxon>
        <taxon>Glomeromycotina</taxon>
        <taxon>Glomeromycetes</taxon>
        <taxon>Diversisporales</taxon>
        <taxon>Gigasporaceae</taxon>
        <taxon>Cetraspora</taxon>
    </lineage>
</organism>
<proteinExistence type="predicted"/>